<evidence type="ECO:0000313" key="7">
    <source>
        <dbReference type="Proteomes" id="UP000294593"/>
    </source>
</evidence>
<keyword evidence="3" id="KW-0547">Nucleotide-binding</keyword>
<feature type="domain" description="ABC transporter" evidence="5">
    <location>
        <begin position="10"/>
        <end position="254"/>
    </location>
</feature>
<comment type="caution">
    <text evidence="6">The sequence shown here is derived from an EMBL/GenBank/DDBJ whole genome shotgun (WGS) entry which is preliminary data.</text>
</comment>
<evidence type="ECO:0000256" key="2">
    <source>
        <dbReference type="ARBA" id="ARBA00022475"/>
    </source>
</evidence>
<keyword evidence="2" id="KW-0472">Membrane</keyword>
<dbReference type="EMBL" id="SNXW01000023">
    <property type="protein sequence ID" value="TDP78204.1"/>
    <property type="molecule type" value="Genomic_DNA"/>
</dbReference>
<proteinExistence type="inferred from homology"/>
<organism evidence="6 7">
    <name type="scientific">Aquabacterium commune</name>
    <dbReference type="NCBI Taxonomy" id="70586"/>
    <lineage>
        <taxon>Bacteria</taxon>
        <taxon>Pseudomonadati</taxon>
        <taxon>Pseudomonadota</taxon>
        <taxon>Betaproteobacteria</taxon>
        <taxon>Burkholderiales</taxon>
        <taxon>Aquabacterium</taxon>
    </lineage>
</organism>
<dbReference type="GO" id="GO:0016887">
    <property type="term" value="F:ATP hydrolysis activity"/>
    <property type="evidence" value="ECO:0007669"/>
    <property type="project" value="InterPro"/>
</dbReference>
<keyword evidence="4" id="KW-0067">ATP-binding</keyword>
<evidence type="ECO:0000313" key="6">
    <source>
        <dbReference type="EMBL" id="TDP78204.1"/>
    </source>
</evidence>
<reference evidence="6 7" key="1">
    <citation type="submission" date="2019-03" db="EMBL/GenBank/DDBJ databases">
        <title>Genomic Encyclopedia of Type Strains, Phase IV (KMG-IV): sequencing the most valuable type-strain genomes for metagenomic binning, comparative biology and taxonomic classification.</title>
        <authorList>
            <person name="Goeker M."/>
        </authorList>
    </citation>
    <scope>NUCLEOTIDE SEQUENCE [LARGE SCALE GENOMIC DNA]</scope>
    <source>
        <strain evidence="6 7">DSM 11901</strain>
    </source>
</reference>
<dbReference type="OrthoDB" id="9781337at2"/>
<dbReference type="PANTHER" id="PTHR43204">
    <property type="entry name" value="ABC TRANSPORTER I FAMILY MEMBER 6, CHLOROPLASTIC"/>
    <property type="match status" value="1"/>
</dbReference>
<dbReference type="GO" id="GO:0005524">
    <property type="term" value="F:ATP binding"/>
    <property type="evidence" value="ECO:0007669"/>
    <property type="project" value="UniProtKB-KW"/>
</dbReference>
<dbReference type="PROSITE" id="PS00211">
    <property type="entry name" value="ABC_TRANSPORTER_1"/>
    <property type="match status" value="1"/>
</dbReference>
<evidence type="ECO:0000256" key="1">
    <source>
        <dbReference type="ARBA" id="ARBA00006216"/>
    </source>
</evidence>
<dbReference type="InterPro" id="IPR003439">
    <property type="entry name" value="ABC_transporter-like_ATP-bd"/>
</dbReference>
<dbReference type="PROSITE" id="PS50893">
    <property type="entry name" value="ABC_TRANSPORTER_2"/>
    <property type="match status" value="1"/>
</dbReference>
<dbReference type="InterPro" id="IPR010230">
    <property type="entry name" value="FeS-cluster_ATPase_SufC"/>
</dbReference>
<evidence type="ECO:0000256" key="4">
    <source>
        <dbReference type="ARBA" id="ARBA00022840"/>
    </source>
</evidence>
<keyword evidence="2" id="KW-1003">Cell membrane</keyword>
<dbReference type="CDD" id="cd03217">
    <property type="entry name" value="ABC_FeS_Assembly"/>
    <property type="match status" value="1"/>
</dbReference>
<dbReference type="SUPFAM" id="SSF52540">
    <property type="entry name" value="P-loop containing nucleoside triphosphate hydrolases"/>
    <property type="match status" value="1"/>
</dbReference>
<dbReference type="Gene3D" id="3.40.50.300">
    <property type="entry name" value="P-loop containing nucleotide triphosphate hydrolases"/>
    <property type="match status" value="1"/>
</dbReference>
<accession>A0A4R6QY93</accession>
<dbReference type="AlphaFoldDB" id="A0A4R6QY93"/>
<dbReference type="Proteomes" id="UP000294593">
    <property type="component" value="Unassembled WGS sequence"/>
</dbReference>
<dbReference type="RefSeq" id="WP_133611373.1">
    <property type="nucleotide sequence ID" value="NZ_SNXW01000023.1"/>
</dbReference>
<dbReference type="NCBIfam" id="TIGR01978">
    <property type="entry name" value="sufC"/>
    <property type="match status" value="1"/>
</dbReference>
<dbReference type="SMART" id="SM00382">
    <property type="entry name" value="AAA"/>
    <property type="match status" value="1"/>
</dbReference>
<dbReference type="Pfam" id="PF00005">
    <property type="entry name" value="ABC_tran"/>
    <property type="match status" value="1"/>
</dbReference>
<gene>
    <name evidence="6" type="ORF">EV672_1233</name>
</gene>
<dbReference type="InterPro" id="IPR003593">
    <property type="entry name" value="AAA+_ATPase"/>
</dbReference>
<protein>
    <submittedName>
        <fullName evidence="6">Iron-regulated ABC transporter ATPase subunit SufC</fullName>
    </submittedName>
</protein>
<evidence type="ECO:0000259" key="5">
    <source>
        <dbReference type="PROSITE" id="PS50893"/>
    </source>
</evidence>
<dbReference type="PANTHER" id="PTHR43204:SF1">
    <property type="entry name" value="ABC TRANSPORTER I FAMILY MEMBER 6, CHLOROPLASTIC"/>
    <property type="match status" value="1"/>
</dbReference>
<name>A0A4R6QY93_9BURK</name>
<dbReference type="InterPro" id="IPR017871">
    <property type="entry name" value="ABC_transporter-like_CS"/>
</dbReference>
<evidence type="ECO:0000256" key="3">
    <source>
        <dbReference type="ARBA" id="ARBA00022741"/>
    </source>
</evidence>
<sequence length="266" mass="29203">MIHPNNPVLLEVRGLCASVNGIDILKGLDFTVRRGEVHAIMGPNGSGKSTFAKVLAGHTAYQVTAGSVQFEGQDLLTLAPEARALAGVFLGFQYPIEIPGVANSQFLRLSYNTLQAQRGQEELDPLEFDDHVREKMKLLEMSPDFLDRSVNEGFSGGEKKRNEILQMALLEPRLAILDETDSGLDIDALRIVSQGVNQLSNPDNAVILVTHYQRLLNYIVPDYVHVMEAGRIVKTGGKELALDLEARGYDWVSADHEAASHNEVNA</sequence>
<keyword evidence="7" id="KW-1185">Reference proteome</keyword>
<comment type="similarity">
    <text evidence="1">Belongs to the ABC transporter superfamily. Ycf16 family.</text>
</comment>
<dbReference type="InterPro" id="IPR027417">
    <property type="entry name" value="P-loop_NTPase"/>
</dbReference>